<dbReference type="Proteomes" id="UP000273778">
    <property type="component" value="Chromosome"/>
</dbReference>
<dbReference type="InterPro" id="IPR002656">
    <property type="entry name" value="Acyl_transf_3_dom"/>
</dbReference>
<accession>A0A3N4ECL9</accession>
<dbReference type="GO" id="GO:0016747">
    <property type="term" value="F:acyltransferase activity, transferring groups other than amino-acyl groups"/>
    <property type="evidence" value="ECO:0007669"/>
    <property type="project" value="InterPro"/>
</dbReference>
<dbReference type="PANTHER" id="PTHR36927:SF1">
    <property type="entry name" value="MDO-LIKE PROTEIN"/>
    <property type="match status" value="1"/>
</dbReference>
<feature type="transmembrane region" description="Helical" evidence="1">
    <location>
        <begin position="197"/>
        <end position="213"/>
    </location>
</feature>
<reference evidence="4" key="3">
    <citation type="submission" date="2018-11" db="EMBL/GenBank/DDBJ databases">
        <authorList>
            <person name="Hwang Y.J."/>
            <person name="Hwang C.Y."/>
        </authorList>
    </citation>
    <scope>NUCLEOTIDE SEQUENCE</scope>
    <source>
        <strain evidence="4">R106</strain>
    </source>
</reference>
<keyword evidence="1" id="KW-0812">Transmembrane</keyword>
<evidence type="ECO:0000313" key="5">
    <source>
        <dbReference type="Proteomes" id="UP000273778"/>
    </source>
</evidence>
<feature type="domain" description="Acyltransferase 3" evidence="2">
    <location>
        <begin position="9"/>
        <end position="332"/>
    </location>
</feature>
<feature type="transmembrane region" description="Helical" evidence="1">
    <location>
        <begin position="318"/>
        <end position="337"/>
    </location>
</feature>
<keyword evidence="1" id="KW-1133">Transmembrane helix</keyword>
<feature type="transmembrane region" description="Helical" evidence="1">
    <location>
        <begin position="257"/>
        <end position="274"/>
    </location>
</feature>
<evidence type="ECO:0000259" key="2">
    <source>
        <dbReference type="Pfam" id="PF01757"/>
    </source>
</evidence>
<keyword evidence="1" id="KW-0472">Membrane</keyword>
<protein>
    <recommendedName>
        <fullName evidence="2">Acyltransferase 3 domain-containing protein</fullName>
    </recommendedName>
</protein>
<proteinExistence type="predicted"/>
<evidence type="ECO:0000256" key="1">
    <source>
        <dbReference type="SAM" id="Phobius"/>
    </source>
</evidence>
<feature type="transmembrane region" description="Helical" evidence="1">
    <location>
        <begin position="12"/>
        <end position="34"/>
    </location>
</feature>
<feature type="transmembrane region" description="Helical" evidence="1">
    <location>
        <begin position="128"/>
        <end position="148"/>
    </location>
</feature>
<dbReference type="Pfam" id="PF01757">
    <property type="entry name" value="Acyl_transf_3"/>
    <property type="match status" value="1"/>
</dbReference>
<feature type="transmembrane region" description="Helical" evidence="1">
    <location>
        <begin position="225"/>
        <end position="245"/>
    </location>
</feature>
<dbReference type="PANTHER" id="PTHR36927">
    <property type="entry name" value="BLR4337 PROTEIN"/>
    <property type="match status" value="1"/>
</dbReference>
<feature type="transmembrane region" description="Helical" evidence="1">
    <location>
        <begin position="87"/>
        <end position="108"/>
    </location>
</feature>
<gene>
    <name evidence="4" type="ORF">EGC77_03085</name>
    <name evidence="3" type="ORF">EGC80_19420</name>
</gene>
<name>A0A3N4ECL9_9GAMM</name>
<dbReference type="KEGG" id="spsr:EGC80_19420"/>
<dbReference type="EMBL" id="RKKB01000001">
    <property type="protein sequence ID" value="RPA34672.1"/>
    <property type="molecule type" value="Genomic_DNA"/>
</dbReference>
<evidence type="ECO:0000313" key="3">
    <source>
        <dbReference type="EMBL" id="AZG36817.1"/>
    </source>
</evidence>
<keyword evidence="5" id="KW-1185">Reference proteome</keyword>
<organism evidence="4 6">
    <name type="scientific">Shewanella psychromarinicola</name>
    <dbReference type="NCBI Taxonomy" id="2487742"/>
    <lineage>
        <taxon>Bacteria</taxon>
        <taxon>Pseudomonadati</taxon>
        <taxon>Pseudomonadota</taxon>
        <taxon>Gammaproteobacteria</taxon>
        <taxon>Alteromonadales</taxon>
        <taxon>Shewanellaceae</taxon>
        <taxon>Shewanella</taxon>
    </lineage>
</organism>
<dbReference type="EMBL" id="CP034073">
    <property type="protein sequence ID" value="AZG36817.1"/>
    <property type="molecule type" value="Genomic_DNA"/>
</dbReference>
<reference evidence="3 5" key="1">
    <citation type="submission" date="2018-11" db="EMBL/GenBank/DDBJ databases">
        <title>Shewanella sp. M2.</title>
        <authorList>
            <person name="Hwang Y.J."/>
            <person name="Hwang C.Y."/>
        </authorList>
    </citation>
    <scope>NUCLEOTIDE SEQUENCE [LARGE SCALE GENOMIC DNA]</scope>
    <source>
        <strain evidence="3 5">M2</strain>
    </source>
</reference>
<feature type="transmembrane region" description="Helical" evidence="1">
    <location>
        <begin position="286"/>
        <end position="306"/>
    </location>
</feature>
<feature type="transmembrane region" description="Helical" evidence="1">
    <location>
        <begin position="160"/>
        <end position="185"/>
    </location>
</feature>
<dbReference type="OrthoDB" id="341887at2"/>
<evidence type="ECO:0000313" key="6">
    <source>
        <dbReference type="Proteomes" id="UP000278855"/>
    </source>
</evidence>
<dbReference type="RefSeq" id="WP_124011813.1">
    <property type="nucleotide sequence ID" value="NZ_CP034073.1"/>
</dbReference>
<sequence length="358" mass="41854">MNGNLHRLHGLDFCRAVLMVLGLFYHVGLIYGIDQDWRVLSNETSWFIKYISDFIQIFRMEAFYLISGFFYMLIFSKGRDGFAKDRVLRALLPLLFCGLLLNPIMNYYSYNKSYDWDSIDYLLKGQWLGHLWFLGNLIVYFIISLPLCKFILSSKEMSPVFLLFMIYLGIPSVAITGLAVAKLTFDGTVLFITFHNLFYYYSYFVIGCFCFINKALFSSFLCVKYFLLSFLIFTAFFLISYFNIFAGEVINKVLDRLSSGSLMLSILSILYVVGSRRSKVIRNFSDSSYTVYILHQPLIILLYVFVFERLAFEPIQEYILMIIGVFFISYLFHNIFVKNSQILKLLFNGVLYSKRKSN</sequence>
<feature type="transmembrane region" description="Helical" evidence="1">
    <location>
        <begin position="54"/>
        <end position="75"/>
    </location>
</feature>
<evidence type="ECO:0000313" key="4">
    <source>
        <dbReference type="EMBL" id="RPA34672.1"/>
    </source>
</evidence>
<dbReference type="AlphaFoldDB" id="A0A3N4ECL9"/>
<dbReference type="Proteomes" id="UP000278855">
    <property type="component" value="Unassembled WGS sequence"/>
</dbReference>
<dbReference type="InterPro" id="IPR050623">
    <property type="entry name" value="Glucan_succinyl_AcylTrfase"/>
</dbReference>
<reference evidence="6" key="2">
    <citation type="submission" date="2018-11" db="EMBL/GenBank/DDBJ databases">
        <title>Shewanella sp. R106.</title>
        <authorList>
            <person name="Hwang Y.J."/>
            <person name="Hwang C.Y."/>
        </authorList>
    </citation>
    <scope>NUCLEOTIDE SEQUENCE [LARGE SCALE GENOMIC DNA]</scope>
    <source>
        <strain evidence="6">R106</strain>
    </source>
</reference>